<comment type="caution">
    <text evidence="1">The sequence shown here is derived from an EMBL/GenBank/DDBJ whole genome shotgun (WGS) entry which is preliminary data.</text>
</comment>
<evidence type="ECO:0000313" key="2">
    <source>
        <dbReference type="Proteomes" id="UP000216797"/>
    </source>
</evidence>
<proteinExistence type="predicted"/>
<keyword evidence="2" id="KW-1185">Reference proteome</keyword>
<evidence type="ECO:0000313" key="1">
    <source>
        <dbReference type="EMBL" id="PAA99833.1"/>
    </source>
</evidence>
<protein>
    <submittedName>
        <fullName evidence="1">Uncharacterized protein</fullName>
    </submittedName>
</protein>
<reference evidence="1 2" key="1">
    <citation type="submission" date="2015-08" db="EMBL/GenBank/DDBJ databases">
        <title>Enterococcus genome sequence.</title>
        <authorList>
            <person name="Acedo J.Z."/>
            <person name="Vederas J.C."/>
        </authorList>
    </citation>
    <scope>NUCLEOTIDE SEQUENCE [LARGE SCALE GENOMIC DNA]</scope>
    <source>
        <strain evidence="1 2">49</strain>
    </source>
</reference>
<organism evidence="1 2">
    <name type="scientific">Enterococcus canintestini</name>
    <dbReference type="NCBI Taxonomy" id="317010"/>
    <lineage>
        <taxon>Bacteria</taxon>
        <taxon>Bacillati</taxon>
        <taxon>Bacillota</taxon>
        <taxon>Bacilli</taxon>
        <taxon>Lactobacillales</taxon>
        <taxon>Enterococcaceae</taxon>
        <taxon>Enterococcus</taxon>
    </lineage>
</organism>
<dbReference type="EMBL" id="LHUG01000017">
    <property type="protein sequence ID" value="PAA99833.1"/>
    <property type="molecule type" value="Genomic_DNA"/>
</dbReference>
<sequence>MDKKKRKQWQKEIRIKIMNLMDANPDWMTRSSDDCVVQRIKELRIALECVGKLYSRSMDK</sequence>
<accession>A0A267HND1</accession>
<dbReference type="AlphaFoldDB" id="A0A267HND1"/>
<dbReference type="RefSeq" id="WP_033646960.1">
    <property type="nucleotide sequence ID" value="NZ_JBHLVQ010000031.1"/>
</dbReference>
<gene>
    <name evidence="1" type="ORF">AKL21_12355</name>
</gene>
<name>A0A267HND1_9ENTE</name>
<dbReference type="Proteomes" id="UP000216797">
    <property type="component" value="Unassembled WGS sequence"/>
</dbReference>
<dbReference type="OrthoDB" id="2187042at2"/>